<name>A0ABT1VNF1_9GAMM</name>
<evidence type="ECO:0000313" key="2">
    <source>
        <dbReference type="Proteomes" id="UP001300015"/>
    </source>
</evidence>
<sequence>MSEGQTASKIQPAFDENGNACYQLYSTPKEKNIVQQCVVYPDRVIPVIFIPGVMGSNLKSTNGRKGSVWRLDSKKQIVGDWFSANSVTRKELLDPNMTDVDDGGNLVDKKEPYLLKTRRQRGWGTVGYTSYATFLDWLQNTLNDFDNYQNGERVALLTTVLKTETGDISLSKEEVDLTYNYLFPVFAMGYNWLQSNADSATALSKYIDEQIQFYLHKGRQCEKVILITHSMGGLVARHYTQNLSGADKVLGVIHGVMPALGAAATYRRMKAGSENGTGDTIGWVAAKVLGGNAEAMTSVLSQSPGPLQLLPGKAYGQRWLKIMDEKNISSLPETDPYSEIYLQRNKWWGLCEDQFINPDKSTNQTERDNDWKIFAEIIKEQVKPFIEELTGKYHPKSWAFYSADMAYPAYGNVCWRANTPRADSWLNRNRQRDGLAGRALDKTEMFDKRTISAPLSGSGWAKGINQTYKLLPAEEAGDGTVPERSGRIAEQYLQCRFQVPVEHEPAFQNRQAQQFTLKVLVKIVQLIQHTALRDK</sequence>
<evidence type="ECO:0000313" key="1">
    <source>
        <dbReference type="EMBL" id="MCQ8228109.1"/>
    </source>
</evidence>
<dbReference type="Pfam" id="PF02450">
    <property type="entry name" value="LCAT"/>
    <property type="match status" value="1"/>
</dbReference>
<dbReference type="InterPro" id="IPR029058">
    <property type="entry name" value="AB_hydrolase_fold"/>
</dbReference>
<keyword evidence="2" id="KW-1185">Reference proteome</keyword>
<gene>
    <name evidence="1" type="ORF">NQH49_11555</name>
</gene>
<proteinExistence type="predicted"/>
<dbReference type="RefSeq" id="WP_256696712.1">
    <property type="nucleotide sequence ID" value="NZ_JANIES010000001.1"/>
</dbReference>
<reference evidence="1 2" key="1">
    <citation type="submission" date="2022-07" db="EMBL/GenBank/DDBJ databases">
        <title>Pantoea trifolii sp. nov. isolated from root nodules of Trifolium rubens.</title>
        <authorList>
            <person name="Kalita M."/>
            <person name="Wdowiak-Wrobel S."/>
            <person name="Marek-Kozaczuk M."/>
            <person name="Palusinska-Szysz M."/>
            <person name="Sokolowski W."/>
            <person name="Coutinho T."/>
            <person name="Hlahane L."/>
        </authorList>
    </citation>
    <scope>NUCLEOTIDE SEQUENCE [LARGE SCALE GENOMIC DNA]</scope>
    <source>
        <strain evidence="1 2">MMK2</strain>
    </source>
</reference>
<dbReference type="PANTHER" id="PTHR11440">
    <property type="entry name" value="LECITHIN-CHOLESTEROL ACYLTRANSFERASE-RELATED"/>
    <property type="match status" value="1"/>
</dbReference>
<dbReference type="SUPFAM" id="SSF53474">
    <property type="entry name" value="alpha/beta-Hydrolases"/>
    <property type="match status" value="1"/>
</dbReference>
<dbReference type="Gene3D" id="3.40.50.1820">
    <property type="entry name" value="alpha/beta hydrolase"/>
    <property type="match status" value="1"/>
</dbReference>
<evidence type="ECO:0008006" key="3">
    <source>
        <dbReference type="Google" id="ProtNLM"/>
    </source>
</evidence>
<organism evidence="1 2">
    <name type="scientific">Pantoea trifolii</name>
    <dbReference type="NCBI Taxonomy" id="2968030"/>
    <lineage>
        <taxon>Bacteria</taxon>
        <taxon>Pseudomonadati</taxon>
        <taxon>Pseudomonadota</taxon>
        <taxon>Gammaproteobacteria</taxon>
        <taxon>Enterobacterales</taxon>
        <taxon>Erwiniaceae</taxon>
        <taxon>Pantoea</taxon>
    </lineage>
</organism>
<comment type="caution">
    <text evidence="1">The sequence shown here is derived from an EMBL/GenBank/DDBJ whole genome shotgun (WGS) entry which is preliminary data.</text>
</comment>
<dbReference type="EMBL" id="JANIET010000001">
    <property type="protein sequence ID" value="MCQ8228109.1"/>
    <property type="molecule type" value="Genomic_DNA"/>
</dbReference>
<dbReference type="Proteomes" id="UP001300015">
    <property type="component" value="Unassembled WGS sequence"/>
</dbReference>
<dbReference type="InterPro" id="IPR003386">
    <property type="entry name" value="LACT/PDAT_acylTrfase"/>
</dbReference>
<accession>A0ABT1VNF1</accession>
<protein>
    <recommendedName>
        <fullName evidence="3">PGAP1-like protein</fullName>
    </recommendedName>
</protein>